<dbReference type="Proteomes" id="UP000057043">
    <property type="component" value="Unassembled WGS sequence"/>
</dbReference>
<protein>
    <submittedName>
        <fullName evidence="6">Cell surface protein</fullName>
    </submittedName>
</protein>
<evidence type="ECO:0000259" key="5">
    <source>
        <dbReference type="SMART" id="SM00722"/>
    </source>
</evidence>
<evidence type="ECO:0000256" key="4">
    <source>
        <dbReference type="SAM" id="MobiDB-lite"/>
    </source>
</evidence>
<organism evidence="6 7">
    <name type="scientific">Methanothrix harundinacea</name>
    <dbReference type="NCBI Taxonomy" id="301375"/>
    <lineage>
        <taxon>Archaea</taxon>
        <taxon>Methanobacteriati</taxon>
        <taxon>Methanobacteriota</taxon>
        <taxon>Stenosarchaea group</taxon>
        <taxon>Methanomicrobia</taxon>
        <taxon>Methanotrichales</taxon>
        <taxon>Methanotrichaceae</taxon>
        <taxon>Methanothrix</taxon>
    </lineage>
</organism>
<name>A0A101FRV1_9EURY</name>
<dbReference type="PANTHER" id="PTHR22990:SF15">
    <property type="entry name" value="F-BOX ONLY PROTEIN 10"/>
    <property type="match status" value="1"/>
</dbReference>
<feature type="region of interest" description="Disordered" evidence="4">
    <location>
        <begin position="133"/>
        <end position="161"/>
    </location>
</feature>
<sequence length="586" mass="62315">MGVIMLNDRYHKYVYGLAIAIVLPVGFAQAATITVGLGESIQEAIDAAEPGDTIKVQSGIYLENVNVTKQLTLVGLDTGSGMPIVDAGGNGNAITLSVDGIFLEGFEATNASAGLAGTGKYVFLELPVDEERNVGSKDVPPSGEEGSSHEVIPRPLATLPPLDGEFVPSKPPKTQIHGKAGIMIGSNGNMVVGNSVRENDYGILLISSSNNTIRGNKVTNSQNGGIDLKSSSYNFIEDNNVAHNLRGIGLQNSDHNTLTDNNASNSITMMGSGIELSQSQNNILRNNSMVGSAINFICSGADLYYNDVDVSNLVDGRLIYVLRNVSGAIIDSSSNAGTVCCFDCENVTIKDSLLDNNFCGIFLYNTNGSTVENNSASENEEGISIIGGCDNLIESNYVNNNLFDGIKLESSDDNAIIGNEIVNNGLDGIILSDSDNNTVTRNNASNNENGISLVGSNENEIYLNDFRNNIKNNAISATSLSDPDNKNLTNFWNSTEPITYRYNGSGFVGYMGNYWSGHEGVDADGDGLGDEPYVMDGIMDNLYCITDGGAVVDLSEAFAAVPSEDEQPLMEPLERYTITEAAENLP</sequence>
<evidence type="ECO:0000313" key="7">
    <source>
        <dbReference type="Proteomes" id="UP000057043"/>
    </source>
</evidence>
<evidence type="ECO:0000256" key="3">
    <source>
        <dbReference type="ARBA" id="ARBA00022786"/>
    </source>
</evidence>
<dbReference type="InterPro" id="IPR012334">
    <property type="entry name" value="Pectin_lyas_fold"/>
</dbReference>
<dbReference type="InterPro" id="IPR007742">
    <property type="entry name" value="NosD_dom"/>
</dbReference>
<dbReference type="InterPro" id="IPR006633">
    <property type="entry name" value="Carb-bd_sugar_hydrolysis-dom"/>
</dbReference>
<comment type="pathway">
    <text evidence="1">Protein modification; protein ubiquitination.</text>
</comment>
<dbReference type="Gene3D" id="2.160.20.10">
    <property type="entry name" value="Single-stranded right-handed beta-helix, Pectin lyase-like"/>
    <property type="match status" value="3"/>
</dbReference>
<comment type="caution">
    <text evidence="6">The sequence shown here is derived from an EMBL/GenBank/DDBJ whole genome shotgun (WGS) entry which is preliminary data.</text>
</comment>
<evidence type="ECO:0000313" key="6">
    <source>
        <dbReference type="EMBL" id="KUK43293.1"/>
    </source>
</evidence>
<dbReference type="AlphaFoldDB" id="A0A101FRV1"/>
<evidence type="ECO:0000256" key="1">
    <source>
        <dbReference type="ARBA" id="ARBA00004906"/>
    </source>
</evidence>
<dbReference type="SUPFAM" id="SSF51126">
    <property type="entry name" value="Pectin lyase-like"/>
    <property type="match status" value="2"/>
</dbReference>
<proteinExistence type="predicted"/>
<evidence type="ECO:0000256" key="2">
    <source>
        <dbReference type="ARBA" id="ARBA00022737"/>
    </source>
</evidence>
<reference evidence="6 7" key="1">
    <citation type="journal article" date="2015" name="MBio">
        <title>Genome-Resolved Metagenomic Analysis Reveals Roles for Candidate Phyla and Other Microbial Community Members in Biogeochemical Transformations in Oil Reservoirs.</title>
        <authorList>
            <person name="Hu P."/>
            <person name="Tom L."/>
            <person name="Singh A."/>
            <person name="Thomas B.C."/>
            <person name="Baker B.J."/>
            <person name="Piceno Y.M."/>
            <person name="Andersen G.L."/>
            <person name="Banfield J.F."/>
        </authorList>
    </citation>
    <scope>NUCLEOTIDE SEQUENCE [LARGE SCALE GENOMIC DNA]</scope>
    <source>
        <strain evidence="6">57_489</strain>
    </source>
</reference>
<accession>A0A101FRV1</accession>
<dbReference type="SMART" id="SM00722">
    <property type="entry name" value="CASH"/>
    <property type="match status" value="2"/>
</dbReference>
<dbReference type="InterPro" id="IPR006626">
    <property type="entry name" value="PbH1"/>
</dbReference>
<gene>
    <name evidence="6" type="ORF">XD72_2333</name>
</gene>
<dbReference type="NCBIfam" id="TIGR03804">
    <property type="entry name" value="para_beta_helix"/>
    <property type="match status" value="5"/>
</dbReference>
<dbReference type="Pfam" id="PF05048">
    <property type="entry name" value="NosD"/>
    <property type="match status" value="2"/>
</dbReference>
<dbReference type="InterPro" id="IPR051550">
    <property type="entry name" value="SCF-Subunits/Alg-Epimerases"/>
</dbReference>
<feature type="domain" description="Carbohydrate-binding/sugar hydrolysis" evidence="5">
    <location>
        <begin position="305"/>
        <end position="454"/>
    </location>
</feature>
<keyword evidence="3" id="KW-0833">Ubl conjugation pathway</keyword>
<dbReference type="EMBL" id="LGFT01000091">
    <property type="protein sequence ID" value="KUK43293.1"/>
    <property type="molecule type" value="Genomic_DNA"/>
</dbReference>
<dbReference type="PATRIC" id="fig|301375.7.peg.1708"/>
<dbReference type="InterPro" id="IPR011050">
    <property type="entry name" value="Pectin_lyase_fold/virulence"/>
</dbReference>
<feature type="domain" description="Carbohydrate-binding/sugar hydrolysis" evidence="5">
    <location>
        <begin position="143"/>
        <end position="277"/>
    </location>
</feature>
<dbReference type="SMART" id="SM00710">
    <property type="entry name" value="PbH1"/>
    <property type="match status" value="10"/>
</dbReference>
<dbReference type="InterPro" id="IPR022441">
    <property type="entry name" value="Para_beta_helix_rpt-2"/>
</dbReference>
<dbReference type="PANTHER" id="PTHR22990">
    <property type="entry name" value="F-BOX ONLY PROTEIN"/>
    <property type="match status" value="1"/>
</dbReference>
<keyword evidence="2" id="KW-0677">Repeat</keyword>